<evidence type="ECO:0000313" key="4">
    <source>
        <dbReference type="EMBL" id="GAA4706716.1"/>
    </source>
</evidence>
<dbReference type="PANTHER" id="PTHR30486">
    <property type="entry name" value="TWITCHING MOTILITY PROTEIN PILT"/>
    <property type="match status" value="1"/>
</dbReference>
<organism evidence="4 5">
    <name type="scientific">Promicromonospora umidemergens</name>
    <dbReference type="NCBI Taxonomy" id="629679"/>
    <lineage>
        <taxon>Bacteria</taxon>
        <taxon>Bacillati</taxon>
        <taxon>Actinomycetota</taxon>
        <taxon>Actinomycetes</taxon>
        <taxon>Micrococcales</taxon>
        <taxon>Promicromonosporaceae</taxon>
        <taxon>Promicromonospora</taxon>
    </lineage>
</organism>
<dbReference type="Gene3D" id="3.30.450.380">
    <property type="match status" value="1"/>
</dbReference>
<dbReference type="InterPro" id="IPR001482">
    <property type="entry name" value="T2SS/T4SS_dom"/>
</dbReference>
<dbReference type="SUPFAM" id="SSF52540">
    <property type="entry name" value="P-loop containing nucleoside triphosphate hydrolases"/>
    <property type="match status" value="1"/>
</dbReference>
<dbReference type="RefSeq" id="WP_253869301.1">
    <property type="nucleotide sequence ID" value="NZ_BAABHM010000012.1"/>
</dbReference>
<dbReference type="EMBL" id="BAABHM010000012">
    <property type="protein sequence ID" value="GAA4706716.1"/>
    <property type="molecule type" value="Genomic_DNA"/>
</dbReference>
<sequence length="530" mass="57534">MTADPRTRPAPETDPAALPYFTAPVPHDLPPNRRRPTNPWVGAGQPETDDATRADVHGTWSGPVAGHRPGAVRDGTARGVLDRSVPVDWSMVAKLRKLVSDEQGERFAPGTDDLVREEAGKEAINRLVKQASTDRRNDGKAGFTTAQREALKEAVFNRLFRMGRLQPLLDNDQVENIEIYGHRNVQLQLADGTWLTGEPVADSDDELIRLVQDIASRTTSGSRPFSEHNPYVDMRLPNSGARLAASAWVTDRPVVVIRRHRLVQVTLDHLVELGMLSPVAASFLAAAVRARKSIVVSGAASAGKTTLTRALCDQIPAGERIATFETEYELGLQDLRPNVIAWEARPGSGEVGLDGRQAGESTISEALRRSFRYNRSRLIVGEVRGSEVWPMIKAMESGTGSVSTTHATSASAAIRKLVTCAMEGEEQVTHELATSKLAYAIDLIVHIDLSYDPTREAARRQVAEIIAVAPGERETGYAATPIFARGPDGDAVPAFMPGEYQELEAYGFDRHGFTQELAAGRTGTSAGVRS</sequence>
<comment type="similarity">
    <text evidence="1">Belongs to the GSP E family.</text>
</comment>
<dbReference type="CDD" id="cd01130">
    <property type="entry name" value="VirB11-like_ATPase"/>
    <property type="match status" value="1"/>
</dbReference>
<dbReference type="InterPro" id="IPR050921">
    <property type="entry name" value="T4SS_GSP_E_ATPase"/>
</dbReference>
<name>A0ABP8XH16_9MICO</name>
<gene>
    <name evidence="4" type="ORF">GCM10023198_31210</name>
</gene>
<protein>
    <submittedName>
        <fullName evidence="4">CpaF/VirB11 family protein</fullName>
    </submittedName>
</protein>
<evidence type="ECO:0000313" key="5">
    <source>
        <dbReference type="Proteomes" id="UP001500843"/>
    </source>
</evidence>
<dbReference type="PANTHER" id="PTHR30486:SF6">
    <property type="entry name" value="TYPE IV PILUS RETRACTATION ATPASE PILT"/>
    <property type="match status" value="1"/>
</dbReference>
<feature type="compositionally biased region" description="Basic and acidic residues" evidence="2">
    <location>
        <begin position="1"/>
        <end position="11"/>
    </location>
</feature>
<keyword evidence="5" id="KW-1185">Reference proteome</keyword>
<proteinExistence type="inferred from homology"/>
<dbReference type="Proteomes" id="UP001500843">
    <property type="component" value="Unassembled WGS sequence"/>
</dbReference>
<reference evidence="5" key="1">
    <citation type="journal article" date="2019" name="Int. J. Syst. Evol. Microbiol.">
        <title>The Global Catalogue of Microorganisms (GCM) 10K type strain sequencing project: providing services to taxonomists for standard genome sequencing and annotation.</title>
        <authorList>
            <consortium name="The Broad Institute Genomics Platform"/>
            <consortium name="The Broad Institute Genome Sequencing Center for Infectious Disease"/>
            <person name="Wu L."/>
            <person name="Ma J."/>
        </authorList>
    </citation>
    <scope>NUCLEOTIDE SEQUENCE [LARGE SCALE GENOMIC DNA]</scope>
    <source>
        <strain evidence="5">JCM 17975</strain>
    </source>
</reference>
<feature type="region of interest" description="Disordered" evidence="2">
    <location>
        <begin position="1"/>
        <end position="49"/>
    </location>
</feature>
<evidence type="ECO:0000256" key="2">
    <source>
        <dbReference type="SAM" id="MobiDB-lite"/>
    </source>
</evidence>
<accession>A0ABP8XH16</accession>
<feature type="domain" description="Bacterial type II secretion system protein E" evidence="3">
    <location>
        <begin position="253"/>
        <end position="445"/>
    </location>
</feature>
<comment type="caution">
    <text evidence="4">The sequence shown here is derived from an EMBL/GenBank/DDBJ whole genome shotgun (WGS) entry which is preliminary data.</text>
</comment>
<evidence type="ECO:0000259" key="3">
    <source>
        <dbReference type="Pfam" id="PF00437"/>
    </source>
</evidence>
<evidence type="ECO:0000256" key="1">
    <source>
        <dbReference type="ARBA" id="ARBA00006611"/>
    </source>
</evidence>
<dbReference type="InterPro" id="IPR027417">
    <property type="entry name" value="P-loop_NTPase"/>
</dbReference>
<dbReference type="Gene3D" id="3.40.50.300">
    <property type="entry name" value="P-loop containing nucleotide triphosphate hydrolases"/>
    <property type="match status" value="1"/>
</dbReference>
<dbReference type="Pfam" id="PF00437">
    <property type="entry name" value="T2SSE"/>
    <property type="match status" value="1"/>
</dbReference>